<evidence type="ECO:0000313" key="2">
    <source>
        <dbReference type="Proteomes" id="UP001497680"/>
    </source>
</evidence>
<evidence type="ECO:0000313" key="1">
    <source>
        <dbReference type="EMBL" id="KAI6091602.1"/>
    </source>
</evidence>
<dbReference type="EMBL" id="MU394286">
    <property type="protein sequence ID" value="KAI6091602.1"/>
    <property type="molecule type" value="Genomic_DNA"/>
</dbReference>
<reference evidence="1 2" key="1">
    <citation type="journal article" date="2022" name="New Phytol.">
        <title>Ecological generalism drives hyperdiversity of secondary metabolite gene clusters in xylarialean endophytes.</title>
        <authorList>
            <person name="Franco M.E.E."/>
            <person name="Wisecaver J.H."/>
            <person name="Arnold A.E."/>
            <person name="Ju Y.M."/>
            <person name="Slot J.C."/>
            <person name="Ahrendt S."/>
            <person name="Moore L.P."/>
            <person name="Eastman K.E."/>
            <person name="Scott K."/>
            <person name="Konkel Z."/>
            <person name="Mondo S.J."/>
            <person name="Kuo A."/>
            <person name="Hayes R.D."/>
            <person name="Haridas S."/>
            <person name="Andreopoulos B."/>
            <person name="Riley R."/>
            <person name="LaButti K."/>
            <person name="Pangilinan J."/>
            <person name="Lipzen A."/>
            <person name="Amirebrahimi M."/>
            <person name="Yan J."/>
            <person name="Adam C."/>
            <person name="Keymanesh K."/>
            <person name="Ng V."/>
            <person name="Louie K."/>
            <person name="Northen T."/>
            <person name="Drula E."/>
            <person name="Henrissat B."/>
            <person name="Hsieh H.M."/>
            <person name="Youens-Clark K."/>
            <person name="Lutzoni F."/>
            <person name="Miadlikowska J."/>
            <person name="Eastwood D.C."/>
            <person name="Hamelin R.C."/>
            <person name="Grigoriev I.V."/>
            <person name="U'Ren J.M."/>
        </authorList>
    </citation>
    <scope>NUCLEOTIDE SEQUENCE [LARGE SCALE GENOMIC DNA]</scope>
    <source>
        <strain evidence="1 2">ER1909</strain>
    </source>
</reference>
<gene>
    <name evidence="1" type="ORF">F4821DRAFT_226473</name>
</gene>
<dbReference type="Proteomes" id="UP001497680">
    <property type="component" value="Unassembled WGS sequence"/>
</dbReference>
<proteinExistence type="predicted"/>
<comment type="caution">
    <text evidence="1">The sequence shown here is derived from an EMBL/GenBank/DDBJ whole genome shotgun (WGS) entry which is preliminary data.</text>
</comment>
<name>A0ACC0DGW5_9PEZI</name>
<keyword evidence="2" id="KW-1185">Reference proteome</keyword>
<accession>A0ACC0DGW5</accession>
<organism evidence="1 2">
    <name type="scientific">Hypoxylon rubiginosum</name>
    <dbReference type="NCBI Taxonomy" id="110542"/>
    <lineage>
        <taxon>Eukaryota</taxon>
        <taxon>Fungi</taxon>
        <taxon>Dikarya</taxon>
        <taxon>Ascomycota</taxon>
        <taxon>Pezizomycotina</taxon>
        <taxon>Sordariomycetes</taxon>
        <taxon>Xylariomycetidae</taxon>
        <taxon>Xylariales</taxon>
        <taxon>Hypoxylaceae</taxon>
        <taxon>Hypoxylon</taxon>
    </lineage>
</organism>
<sequence length="108" mass="11701">MSHQNPVRRGSEAPTPLFVTLLVTTIGGILHCHSKSDGMLHIRFGNGRNGLKYSKSLVTSTAQSVLIVSVYILGYGQNSTTSHASSSRCKHGYAELLDSKLSREQADQ</sequence>
<protein>
    <submittedName>
        <fullName evidence="1">Uncharacterized protein</fullName>
    </submittedName>
</protein>